<protein>
    <submittedName>
        <fullName evidence="2">ABC transporter permease</fullName>
    </submittedName>
</protein>
<dbReference type="Proteomes" id="UP000319771">
    <property type="component" value="Unassembled WGS sequence"/>
</dbReference>
<comment type="caution">
    <text evidence="2">The sequence shown here is derived from an EMBL/GenBank/DDBJ whole genome shotgun (WGS) entry which is preliminary data.</text>
</comment>
<dbReference type="PANTHER" id="PTHR43471">
    <property type="entry name" value="ABC TRANSPORTER PERMEASE"/>
    <property type="match status" value="1"/>
</dbReference>
<gene>
    <name evidence="2" type="ORF">E6K81_02315</name>
</gene>
<dbReference type="GO" id="GO:0005886">
    <property type="term" value="C:plasma membrane"/>
    <property type="evidence" value="ECO:0007669"/>
    <property type="project" value="UniProtKB-SubCell"/>
</dbReference>
<reference evidence="2 3" key="1">
    <citation type="journal article" date="2019" name="Nat. Microbiol.">
        <title>Mediterranean grassland soil C-N compound turnover is dependent on rainfall and depth, and is mediated by genomically divergent microorganisms.</title>
        <authorList>
            <person name="Diamond S."/>
            <person name="Andeer P.F."/>
            <person name="Li Z."/>
            <person name="Crits-Christoph A."/>
            <person name="Burstein D."/>
            <person name="Anantharaman K."/>
            <person name="Lane K.R."/>
            <person name="Thomas B.C."/>
            <person name="Pan C."/>
            <person name="Northen T.R."/>
            <person name="Banfield J.F."/>
        </authorList>
    </citation>
    <scope>NUCLEOTIDE SEQUENCE [LARGE SCALE GENOMIC DNA]</scope>
    <source>
        <strain evidence="2">WS_11</strain>
    </source>
</reference>
<feature type="transmembrane region" description="Helical" evidence="1">
    <location>
        <begin position="152"/>
        <end position="169"/>
    </location>
</feature>
<evidence type="ECO:0000313" key="2">
    <source>
        <dbReference type="EMBL" id="TMQ73893.1"/>
    </source>
</evidence>
<name>A0A538UDD8_UNCEI</name>
<dbReference type="GO" id="GO:0140359">
    <property type="term" value="F:ABC-type transporter activity"/>
    <property type="evidence" value="ECO:0007669"/>
    <property type="project" value="InterPro"/>
</dbReference>
<keyword evidence="1" id="KW-0472">Membrane</keyword>
<organism evidence="2 3">
    <name type="scientific">Eiseniibacteriota bacterium</name>
    <dbReference type="NCBI Taxonomy" id="2212470"/>
    <lineage>
        <taxon>Bacteria</taxon>
        <taxon>Candidatus Eiseniibacteriota</taxon>
    </lineage>
</organism>
<keyword evidence="1" id="KW-1133">Transmembrane helix</keyword>
<dbReference type="EMBL" id="VBPB01000033">
    <property type="protein sequence ID" value="TMQ73893.1"/>
    <property type="molecule type" value="Genomic_DNA"/>
</dbReference>
<accession>A0A538UDD8</accession>
<keyword evidence="1" id="KW-0812">Transmembrane</keyword>
<evidence type="ECO:0000256" key="1">
    <source>
        <dbReference type="SAM" id="Phobius"/>
    </source>
</evidence>
<dbReference type="AlphaFoldDB" id="A0A538UDD8"/>
<sequence>MKRLLVVVHLTLHEAMRRRVLLAALLGGLAFLILYGVGFHFIARDVGRNARMTLIEKRVALNAITLAGLYAVNLLAMMSAVLLPVDTLSGEIASGSMQALAAKPVRRVEILLGKWLAYVLVVAGYLAGMAGGVLLVARAIGHFTPPGITGGIPLMLVEVVLLVSVSIAGGTRLSTVTNGMMAFGLYGLAFIGNWVEQIGTYVDNQAARDVGTVASLLMPAEALWQRAAWMMQPALMRDLRVTPFSPASVPSPAMVWWAAAYTLVVVIIAARSFAKRGL</sequence>
<feature type="transmembrane region" description="Helical" evidence="1">
    <location>
        <begin position="176"/>
        <end position="195"/>
    </location>
</feature>
<proteinExistence type="predicted"/>
<feature type="transmembrane region" description="Helical" evidence="1">
    <location>
        <begin position="115"/>
        <end position="140"/>
    </location>
</feature>
<dbReference type="Pfam" id="PF12679">
    <property type="entry name" value="ABC2_membrane_2"/>
    <property type="match status" value="1"/>
</dbReference>
<feature type="transmembrane region" description="Helical" evidence="1">
    <location>
        <begin position="254"/>
        <end position="274"/>
    </location>
</feature>
<feature type="transmembrane region" description="Helical" evidence="1">
    <location>
        <begin position="20"/>
        <end position="43"/>
    </location>
</feature>
<feature type="transmembrane region" description="Helical" evidence="1">
    <location>
        <begin position="63"/>
        <end position="85"/>
    </location>
</feature>
<evidence type="ECO:0000313" key="3">
    <source>
        <dbReference type="Proteomes" id="UP000319771"/>
    </source>
</evidence>